<proteinExistence type="predicted"/>
<protein>
    <submittedName>
        <fullName evidence="1">Uncharacterized protein</fullName>
    </submittedName>
</protein>
<comment type="caution">
    <text evidence="1">The sequence shown here is derived from an EMBL/GenBank/DDBJ whole genome shotgun (WGS) entry which is preliminary data.</text>
</comment>
<gene>
    <name evidence="1" type="ORF">INT43_008994</name>
</gene>
<keyword evidence="2" id="KW-1185">Reference proteome</keyword>
<organism evidence="1 2">
    <name type="scientific">Mortierella isabellina</name>
    <name type="common">Filamentous fungus</name>
    <name type="synonym">Umbelopsis isabellina</name>
    <dbReference type="NCBI Taxonomy" id="91625"/>
    <lineage>
        <taxon>Eukaryota</taxon>
        <taxon>Fungi</taxon>
        <taxon>Fungi incertae sedis</taxon>
        <taxon>Mucoromycota</taxon>
        <taxon>Mucoromycotina</taxon>
        <taxon>Umbelopsidomycetes</taxon>
        <taxon>Umbelopsidales</taxon>
        <taxon>Umbelopsidaceae</taxon>
        <taxon>Umbelopsis</taxon>
    </lineage>
</organism>
<accession>A0A8H7PYD0</accession>
<reference evidence="1" key="1">
    <citation type="submission" date="2020-12" db="EMBL/GenBank/DDBJ databases">
        <title>Metabolic potential, ecology and presence of endohyphal bacteria is reflected in genomic diversity of Mucoromycotina.</title>
        <authorList>
            <person name="Muszewska A."/>
            <person name="Okrasinska A."/>
            <person name="Steczkiewicz K."/>
            <person name="Drgas O."/>
            <person name="Orlowska M."/>
            <person name="Perlinska-Lenart U."/>
            <person name="Aleksandrzak-Piekarczyk T."/>
            <person name="Szatraj K."/>
            <person name="Zielenkiewicz U."/>
            <person name="Pilsyk S."/>
            <person name="Malc E."/>
            <person name="Mieczkowski P."/>
            <person name="Kruszewska J.S."/>
            <person name="Biernat P."/>
            <person name="Pawlowska J."/>
        </authorList>
    </citation>
    <scope>NUCLEOTIDE SEQUENCE</scope>
    <source>
        <strain evidence="1">WA0000067209</strain>
    </source>
</reference>
<sequence length="150" mass="16659">MKVLYFVVAAQVAFAIDAGQYRILSLGKANSDLVAPEGEDSRRSPVLLPRHKFVWELEARDGGFTIKAPTTGLYISPPSIPTHPVMMTQIPHVWDFQSYLGEPNIFQLSPHGQPSHALAELQLPGPPYKVGLQPNVTTDDISQMWYFSGR</sequence>
<evidence type="ECO:0000313" key="2">
    <source>
        <dbReference type="Proteomes" id="UP000654370"/>
    </source>
</evidence>
<evidence type="ECO:0000313" key="1">
    <source>
        <dbReference type="EMBL" id="KAG2181411.1"/>
    </source>
</evidence>
<dbReference type="AlphaFoldDB" id="A0A8H7PYD0"/>
<name>A0A8H7PYD0_MORIS</name>
<dbReference type="Proteomes" id="UP000654370">
    <property type="component" value="Unassembled WGS sequence"/>
</dbReference>
<dbReference type="EMBL" id="JAEPQZ010000005">
    <property type="protein sequence ID" value="KAG2181411.1"/>
    <property type="molecule type" value="Genomic_DNA"/>
</dbReference>